<dbReference type="EMBL" id="PISE01000022">
    <property type="protein sequence ID" value="PKG23620.1"/>
    <property type="molecule type" value="Genomic_DNA"/>
</dbReference>
<sequence length="61" mass="7361">MIVNATIVEGFFYAFKQKNPVGKMKKHSNRARMMKKLYNRRYSNRRVKLIIRLFFNGSKAY</sequence>
<reference evidence="1 2" key="1">
    <citation type="journal article" date="2003" name="Int. J. Syst. Evol. Microbiol.">
        <title>Bacillus nealsonii sp. nov., isolated from a spacecraft-assembly facility, whose spores are gamma-radiation resistant.</title>
        <authorList>
            <person name="Venkateswaran K."/>
            <person name="Kempf M."/>
            <person name="Chen F."/>
            <person name="Satomi M."/>
            <person name="Nicholson W."/>
            <person name="Kern R."/>
        </authorList>
    </citation>
    <scope>NUCLEOTIDE SEQUENCE [LARGE SCALE GENOMIC DNA]</scope>
    <source>
        <strain evidence="1 2">FO-92</strain>
    </source>
</reference>
<protein>
    <submittedName>
        <fullName evidence="1">Uncharacterized protein</fullName>
    </submittedName>
</protein>
<dbReference type="Proteomes" id="UP000233375">
    <property type="component" value="Unassembled WGS sequence"/>
</dbReference>
<evidence type="ECO:0000313" key="2">
    <source>
        <dbReference type="Proteomes" id="UP000233375"/>
    </source>
</evidence>
<organism evidence="1 2">
    <name type="scientific">Niallia nealsonii</name>
    <dbReference type="NCBI Taxonomy" id="115979"/>
    <lineage>
        <taxon>Bacteria</taxon>
        <taxon>Bacillati</taxon>
        <taxon>Bacillota</taxon>
        <taxon>Bacilli</taxon>
        <taxon>Bacillales</taxon>
        <taxon>Bacillaceae</taxon>
        <taxon>Niallia</taxon>
    </lineage>
</organism>
<evidence type="ECO:0000313" key="1">
    <source>
        <dbReference type="EMBL" id="PKG23620.1"/>
    </source>
</evidence>
<proteinExistence type="predicted"/>
<dbReference type="AlphaFoldDB" id="A0A2N0Z284"/>
<comment type="caution">
    <text evidence="1">The sequence shown here is derived from an EMBL/GenBank/DDBJ whole genome shotgun (WGS) entry which is preliminary data.</text>
</comment>
<gene>
    <name evidence="1" type="ORF">CWS01_11575</name>
</gene>
<name>A0A2N0Z284_9BACI</name>
<keyword evidence="2" id="KW-1185">Reference proteome</keyword>
<accession>A0A2N0Z284</accession>